<evidence type="ECO:0000313" key="3">
    <source>
        <dbReference type="Proteomes" id="UP000749559"/>
    </source>
</evidence>
<keyword evidence="1" id="KW-0479">Metal-binding</keyword>
<dbReference type="PANTHER" id="PTHR43401">
    <property type="entry name" value="L-THREONINE 3-DEHYDROGENASE"/>
    <property type="match status" value="1"/>
</dbReference>
<reference evidence="2" key="1">
    <citation type="submission" date="2022-03" db="EMBL/GenBank/DDBJ databases">
        <authorList>
            <person name="Martin C."/>
        </authorList>
    </citation>
    <scope>NUCLEOTIDE SEQUENCE</scope>
</reference>
<dbReference type="Pfam" id="PF08240">
    <property type="entry name" value="ADH_N"/>
    <property type="match status" value="1"/>
</dbReference>
<dbReference type="InterPro" id="IPR036291">
    <property type="entry name" value="NAD(P)-bd_dom_sf"/>
</dbReference>
<dbReference type="SUPFAM" id="SSF51735">
    <property type="entry name" value="NAD(P)-binding Rossmann-fold domains"/>
    <property type="match status" value="1"/>
</dbReference>
<protein>
    <submittedName>
        <fullName evidence="2">Uncharacterized protein</fullName>
    </submittedName>
</protein>
<dbReference type="InterPro" id="IPR002328">
    <property type="entry name" value="ADH_Zn_CS"/>
</dbReference>
<dbReference type="GO" id="GO:0008270">
    <property type="term" value="F:zinc ion binding"/>
    <property type="evidence" value="ECO:0007669"/>
    <property type="project" value="InterPro"/>
</dbReference>
<gene>
    <name evidence="2" type="ORF">OFUS_LOCUS17048</name>
</gene>
<comment type="similarity">
    <text evidence="1">Belongs to the zinc-containing alcohol dehydrogenase family.</text>
</comment>
<dbReference type="InterPro" id="IPR011032">
    <property type="entry name" value="GroES-like_sf"/>
</dbReference>
<dbReference type="OrthoDB" id="1879366at2759"/>
<dbReference type="AlphaFoldDB" id="A0A8J1XX08"/>
<dbReference type="EMBL" id="CAIIXF020000008">
    <property type="protein sequence ID" value="CAH1792023.1"/>
    <property type="molecule type" value="Genomic_DNA"/>
</dbReference>
<dbReference type="InterPro" id="IPR050129">
    <property type="entry name" value="Zn_alcohol_dh"/>
</dbReference>
<dbReference type="Proteomes" id="UP000749559">
    <property type="component" value="Unassembled WGS sequence"/>
</dbReference>
<proteinExistence type="inferred from homology"/>
<dbReference type="GO" id="GO:0016491">
    <property type="term" value="F:oxidoreductase activity"/>
    <property type="evidence" value="ECO:0007669"/>
    <property type="project" value="InterPro"/>
</dbReference>
<dbReference type="InterPro" id="IPR013149">
    <property type="entry name" value="ADH-like_C"/>
</dbReference>
<comment type="cofactor">
    <cofactor evidence="1">
        <name>Zn(2+)</name>
        <dbReference type="ChEBI" id="CHEBI:29105"/>
    </cofactor>
</comment>
<keyword evidence="3" id="KW-1185">Reference proteome</keyword>
<dbReference type="SMART" id="SM00829">
    <property type="entry name" value="PKS_ER"/>
    <property type="match status" value="1"/>
</dbReference>
<dbReference type="PANTHER" id="PTHR43401:SF4">
    <property type="entry name" value="D-ARABINOSE 1-DEHYDROGENASE (NADP(+))"/>
    <property type="match status" value="1"/>
</dbReference>
<sequence length="367" mass="40020">YLIFFRFKMNCAVIHKPRQLLVLKNRPIPEIPPIGLLIRTLYAGVCHSDIHFQDDKPDKGVVMGHEISGLIQAFGEDVQGSKSGLAIGDKVCIHPWIGCQKCPLCKADKANQCEHNPKGAMDIGQGPAGGFSNHVVVPHFKFAVKVPEAIPMDLAALIPCSGVTAYAALSKVKSAIEEAGKLYPFSRLLVIGVGGVGIWAVSIANSVFPYNTKIIAADLNKEKLHYALKIGASDTIPWSKDQSKEDLVAMTTASGKMDAVIDFVGSETTSHTGIYTLRKGGVYVPIGLFGGELQLPVSKIISDSIKIEGSRTGNLRQLKAMLNLMEEKKVPYPPRGYYKLEEINNVMDNLRDCNVMFRALIKFDVQA</sequence>
<accession>A0A8J1XX08</accession>
<dbReference type="Pfam" id="PF00107">
    <property type="entry name" value="ADH_zinc_N"/>
    <property type="match status" value="1"/>
</dbReference>
<comment type="caution">
    <text evidence="2">The sequence shown here is derived from an EMBL/GenBank/DDBJ whole genome shotgun (WGS) entry which is preliminary data.</text>
</comment>
<keyword evidence="1" id="KW-0862">Zinc</keyword>
<dbReference type="Gene3D" id="3.40.50.720">
    <property type="entry name" value="NAD(P)-binding Rossmann-like Domain"/>
    <property type="match status" value="1"/>
</dbReference>
<feature type="non-terminal residue" evidence="2">
    <location>
        <position position="1"/>
    </location>
</feature>
<evidence type="ECO:0000256" key="1">
    <source>
        <dbReference type="RuleBase" id="RU361277"/>
    </source>
</evidence>
<dbReference type="InterPro" id="IPR020843">
    <property type="entry name" value="ER"/>
</dbReference>
<organism evidence="2 3">
    <name type="scientific">Owenia fusiformis</name>
    <name type="common">Polychaete worm</name>
    <dbReference type="NCBI Taxonomy" id="6347"/>
    <lineage>
        <taxon>Eukaryota</taxon>
        <taxon>Metazoa</taxon>
        <taxon>Spiralia</taxon>
        <taxon>Lophotrochozoa</taxon>
        <taxon>Annelida</taxon>
        <taxon>Polychaeta</taxon>
        <taxon>Sedentaria</taxon>
        <taxon>Canalipalpata</taxon>
        <taxon>Sabellida</taxon>
        <taxon>Oweniida</taxon>
        <taxon>Oweniidae</taxon>
        <taxon>Owenia</taxon>
    </lineage>
</organism>
<evidence type="ECO:0000313" key="2">
    <source>
        <dbReference type="EMBL" id="CAH1792023.1"/>
    </source>
</evidence>
<dbReference type="PROSITE" id="PS00059">
    <property type="entry name" value="ADH_ZINC"/>
    <property type="match status" value="1"/>
</dbReference>
<dbReference type="InterPro" id="IPR013154">
    <property type="entry name" value="ADH-like_N"/>
</dbReference>
<dbReference type="SUPFAM" id="SSF50129">
    <property type="entry name" value="GroES-like"/>
    <property type="match status" value="1"/>
</dbReference>
<name>A0A8J1XX08_OWEFU</name>
<dbReference type="Gene3D" id="3.90.180.10">
    <property type="entry name" value="Medium-chain alcohol dehydrogenases, catalytic domain"/>
    <property type="match status" value="1"/>
</dbReference>